<dbReference type="PANTHER" id="PTHR10519">
    <property type="entry name" value="GABA-B RECEPTOR"/>
    <property type="match status" value="1"/>
</dbReference>
<dbReference type="AlphaFoldDB" id="B3RIH8"/>
<sequence>CDSGVGLKVLFDQLHQKPKKIMVLGAACSVVTQPMAKTSQYFDLLQLSYASASPALSIRSVYRNFFRIYPSETAINPARIGLLKRFGWKKIVLLYQTVELFSATATSLIQVAEENEIQVTATLGFSSDDDPYQALISIQKSETRIIVGGFYSSQGRKVFCRAYHLGLTGSAYVWIITGWLEENWWLDPLGEGVTVGNHHCNDSVMTKAVKGYFGMATLAISSRPQSTISGLTSSEWLQLFFKYLQRPGAYVGAIDFASFTYDSVWAIALTLNQSINPLSKINKTLEDIDYYDKEALSVFKDQMQALEFIGITGPVAFNQNGDRLGITTIKRQIGSKEVIFGLYDNKRETVNWNYSVAITWQTANNQTPVDSPRIIVVNASIAIPLFIGILSIDVIGMLMTIVFLVFNIKSRSIRIIKISSPNVNNIIAIGAISCYISVFFFGVNTQNINQHNGLLLASCWCRSWFLVIGYTLGFGALFAKTWRIHSIFARKSVKTKLIRDSRLYGIISAAVFVDISIMLAWGIIDPVNIETKNESVPDFSHNRDRIMIISIKQCHSKYPIVWNVLLFGFNGLLLVYGAILAWQTRQVKMMAVNDSKLIGLAIYNVAIFASIGAGIASLVYDKPDAFFGLISVFIIFPTTVTVCLVFVPKVA</sequence>
<feature type="transmembrane region" description="Helical" evidence="19">
    <location>
        <begin position="626"/>
        <end position="647"/>
    </location>
</feature>
<dbReference type="GO" id="GO:0007214">
    <property type="term" value="P:gamma-aminobutyric acid signaling pathway"/>
    <property type="evidence" value="ECO:0000318"/>
    <property type="project" value="GO_Central"/>
</dbReference>
<evidence type="ECO:0000256" key="5">
    <source>
        <dbReference type="ARBA" id="ARBA00022729"/>
    </source>
</evidence>
<evidence type="ECO:0000256" key="1">
    <source>
        <dbReference type="ARBA" id="ARBA00008991"/>
    </source>
</evidence>
<comment type="subcellular location">
    <subcellularLocation>
        <location evidence="16">Postsynaptic cell membrane</location>
        <topology evidence="16">Multi-pass membrane protein</topology>
    </subcellularLocation>
</comment>
<keyword evidence="8" id="KW-0297">G-protein coupled receptor</keyword>
<evidence type="ECO:0000256" key="8">
    <source>
        <dbReference type="ARBA" id="ARBA00023040"/>
    </source>
</evidence>
<evidence type="ECO:0000256" key="6">
    <source>
        <dbReference type="ARBA" id="ARBA00022989"/>
    </source>
</evidence>
<dbReference type="Proteomes" id="UP000009022">
    <property type="component" value="Unassembled WGS sequence"/>
</dbReference>
<evidence type="ECO:0000313" key="22">
    <source>
        <dbReference type="Proteomes" id="UP000009022"/>
    </source>
</evidence>
<evidence type="ECO:0000256" key="2">
    <source>
        <dbReference type="ARBA" id="ARBA00022475"/>
    </source>
</evidence>
<keyword evidence="13" id="KW-0325">Glycoprotein</keyword>
<dbReference type="CDD" id="cd06366">
    <property type="entry name" value="PBP1_GABAb_receptor"/>
    <property type="match status" value="1"/>
</dbReference>
<dbReference type="OrthoDB" id="17569at2759"/>
<dbReference type="Gene3D" id="3.40.50.2300">
    <property type="match status" value="2"/>
</dbReference>
<evidence type="ECO:0000256" key="14">
    <source>
        <dbReference type="ARBA" id="ARBA00023224"/>
    </source>
</evidence>
<dbReference type="PhylomeDB" id="B3RIH8"/>
<evidence type="ECO:0000256" key="4">
    <source>
        <dbReference type="ARBA" id="ARBA00022692"/>
    </source>
</evidence>
<evidence type="ECO:0000256" key="16">
    <source>
        <dbReference type="ARBA" id="ARBA00034104"/>
    </source>
</evidence>
<dbReference type="PROSITE" id="PS50259">
    <property type="entry name" value="G_PROTEIN_RECEP_F3_4"/>
    <property type="match status" value="1"/>
</dbReference>
<dbReference type="KEGG" id="tad:TRIADDRAFT_18816"/>
<proteinExistence type="inferred from homology"/>
<dbReference type="RefSeq" id="XP_002107623.1">
    <property type="nucleotide sequence ID" value="XM_002107587.1"/>
</dbReference>
<feature type="transmembrane region" description="Helical" evidence="19">
    <location>
        <begin position="426"/>
        <end position="443"/>
    </location>
</feature>
<evidence type="ECO:0000256" key="11">
    <source>
        <dbReference type="ARBA" id="ARBA00023157"/>
    </source>
</evidence>
<evidence type="ECO:0000256" key="19">
    <source>
        <dbReference type="SAM" id="Phobius"/>
    </source>
</evidence>
<dbReference type="FunFam" id="3.40.50.2300:FF:000379">
    <property type="entry name" value="Gamma-aminobutyric acid B receptor"/>
    <property type="match status" value="1"/>
</dbReference>
<dbReference type="FunFam" id="3.40.50.2300:FF:000063">
    <property type="entry name" value="Gamma-aminobutyric acid type B receptor subunit"/>
    <property type="match status" value="1"/>
</dbReference>
<dbReference type="Pfam" id="PF01094">
    <property type="entry name" value="ANF_receptor"/>
    <property type="match status" value="1"/>
</dbReference>
<evidence type="ECO:0000256" key="18">
    <source>
        <dbReference type="ARBA" id="ARBA00083903"/>
    </source>
</evidence>
<dbReference type="GO" id="GO:0038039">
    <property type="term" value="C:G protein-coupled receptor heterodimeric complex"/>
    <property type="evidence" value="ECO:0000318"/>
    <property type="project" value="GO_Central"/>
</dbReference>
<organism evidence="21 22">
    <name type="scientific">Trichoplax adhaerens</name>
    <name type="common">Trichoplax reptans</name>
    <dbReference type="NCBI Taxonomy" id="10228"/>
    <lineage>
        <taxon>Eukaryota</taxon>
        <taxon>Metazoa</taxon>
        <taxon>Placozoa</taxon>
        <taxon>Uniplacotomia</taxon>
        <taxon>Trichoplacea</taxon>
        <taxon>Trichoplacidae</taxon>
        <taxon>Trichoplax</taxon>
    </lineage>
</organism>
<dbReference type="PRINTS" id="PR01177">
    <property type="entry name" value="GABAB1RECPTR"/>
</dbReference>
<evidence type="ECO:0000313" key="21">
    <source>
        <dbReference type="EMBL" id="EDV28421.1"/>
    </source>
</evidence>
<keyword evidence="10 19" id="KW-0472">Membrane</keyword>
<accession>B3RIH8</accession>
<name>B3RIH8_TRIAD</name>
<keyword evidence="9" id="KW-0175">Coiled coil</keyword>
<evidence type="ECO:0000259" key="20">
    <source>
        <dbReference type="PROSITE" id="PS50259"/>
    </source>
</evidence>
<keyword evidence="4 19" id="KW-0812">Transmembrane</keyword>
<evidence type="ECO:0000256" key="7">
    <source>
        <dbReference type="ARBA" id="ARBA00023018"/>
    </source>
</evidence>
<feature type="domain" description="G-protein coupled receptors family 3 profile" evidence="20">
    <location>
        <begin position="385"/>
        <end position="651"/>
    </location>
</feature>
<dbReference type="CTD" id="6748838"/>
<feature type="transmembrane region" description="Helical" evidence="19">
    <location>
        <begin position="381"/>
        <end position="406"/>
    </location>
</feature>
<dbReference type="GeneID" id="6748838"/>
<protein>
    <recommendedName>
        <fullName evidence="17">Gamma-aminobutyric acid type B receptor subunit 2</fullName>
    </recommendedName>
    <alternativeName>
        <fullName evidence="18">G-protein coupled receptor 51</fullName>
    </alternativeName>
</protein>
<dbReference type="STRING" id="10228.B3RIH8"/>
<dbReference type="InterPro" id="IPR002455">
    <property type="entry name" value="GPCR3_GABA-B"/>
</dbReference>
<feature type="non-terminal residue" evidence="21">
    <location>
        <position position="1"/>
    </location>
</feature>
<feature type="transmembrane region" description="Helical" evidence="19">
    <location>
        <begin position="560"/>
        <end position="579"/>
    </location>
</feature>
<dbReference type="PANTHER" id="PTHR10519:SF78">
    <property type="entry name" value="G-PROTEIN COUPLED RECEPTORS FAMILY 3 PROFILE DOMAIN-CONTAINING PROTEIN"/>
    <property type="match status" value="1"/>
</dbReference>
<evidence type="ECO:0000256" key="17">
    <source>
        <dbReference type="ARBA" id="ARBA00073785"/>
    </source>
</evidence>
<keyword evidence="3" id="KW-0597">Phosphoprotein</keyword>
<feature type="transmembrane region" description="Helical" evidence="19">
    <location>
        <begin position="463"/>
        <end position="482"/>
    </location>
</feature>
<keyword evidence="14" id="KW-0807">Transducer</keyword>
<evidence type="ECO:0000256" key="3">
    <source>
        <dbReference type="ARBA" id="ARBA00022553"/>
    </source>
</evidence>
<keyword evidence="6 19" id="KW-1133">Transmembrane helix</keyword>
<dbReference type="FunFam" id="3.40.50.2300:FF:000072">
    <property type="entry name" value="Gamma-aminobutyric acid type B receptor subunit 2"/>
    <property type="match status" value="1"/>
</dbReference>
<dbReference type="EMBL" id="DS985241">
    <property type="protein sequence ID" value="EDV28421.1"/>
    <property type="molecule type" value="Genomic_DNA"/>
</dbReference>
<dbReference type="GO" id="GO:0004965">
    <property type="term" value="F:G protein-coupled GABA receptor activity"/>
    <property type="evidence" value="ECO:0000318"/>
    <property type="project" value="GO_Central"/>
</dbReference>
<dbReference type="InterPro" id="IPR017978">
    <property type="entry name" value="GPCR_3_C"/>
</dbReference>
<dbReference type="InterPro" id="IPR028082">
    <property type="entry name" value="Peripla_BP_I"/>
</dbReference>
<keyword evidence="12" id="KW-0675">Receptor</keyword>
<keyword evidence="22" id="KW-1185">Reference proteome</keyword>
<dbReference type="eggNOG" id="KOG1055">
    <property type="taxonomic scope" value="Eukaryota"/>
</dbReference>
<dbReference type="HOGENOM" id="CLU_005240_3_1_1"/>
<evidence type="ECO:0000256" key="13">
    <source>
        <dbReference type="ARBA" id="ARBA00023180"/>
    </source>
</evidence>
<keyword evidence="11" id="KW-1015">Disulfide bond</keyword>
<dbReference type="CDD" id="cd15047">
    <property type="entry name" value="7tmC_GABA-B-like"/>
    <property type="match status" value="1"/>
</dbReference>
<reference evidence="21 22" key="1">
    <citation type="journal article" date="2008" name="Nature">
        <title>The Trichoplax genome and the nature of placozoans.</title>
        <authorList>
            <person name="Srivastava M."/>
            <person name="Begovic E."/>
            <person name="Chapman J."/>
            <person name="Putnam N.H."/>
            <person name="Hellsten U."/>
            <person name="Kawashima T."/>
            <person name="Kuo A."/>
            <person name="Mitros T."/>
            <person name="Salamov A."/>
            <person name="Carpenter M.L."/>
            <person name="Signorovitch A.Y."/>
            <person name="Moreno M.A."/>
            <person name="Kamm K."/>
            <person name="Grimwood J."/>
            <person name="Schmutz J."/>
            <person name="Shapiro H."/>
            <person name="Grigoriev I.V."/>
            <person name="Buss L.W."/>
            <person name="Schierwater B."/>
            <person name="Dellaporta S.L."/>
            <person name="Rokhsar D.S."/>
        </authorList>
    </citation>
    <scope>NUCLEOTIDE SEQUENCE [LARGE SCALE GENOMIC DNA]</scope>
    <source>
        <strain evidence="21 22">Grell-BS-1999</strain>
    </source>
</reference>
<keyword evidence="7" id="KW-0770">Synapse</keyword>
<dbReference type="OMA" id="YICICAL"/>
<feature type="transmembrane region" description="Helical" evidence="19">
    <location>
        <begin position="503"/>
        <end position="524"/>
    </location>
</feature>
<gene>
    <name evidence="21" type="ORF">TRIADDRAFT_18816</name>
</gene>
<keyword evidence="5" id="KW-0732">Signal</keyword>
<dbReference type="InParanoid" id="B3RIH8"/>
<feature type="transmembrane region" description="Helical" evidence="19">
    <location>
        <begin position="600"/>
        <end position="620"/>
    </location>
</feature>
<dbReference type="Pfam" id="PF00003">
    <property type="entry name" value="7tm_3"/>
    <property type="match status" value="1"/>
</dbReference>
<dbReference type="PRINTS" id="PR01176">
    <property type="entry name" value="GABABRECEPTR"/>
</dbReference>
<evidence type="ECO:0000256" key="9">
    <source>
        <dbReference type="ARBA" id="ARBA00023054"/>
    </source>
</evidence>
<keyword evidence="15" id="KW-0628">Postsynaptic cell membrane</keyword>
<evidence type="ECO:0000256" key="10">
    <source>
        <dbReference type="ARBA" id="ARBA00023136"/>
    </source>
</evidence>
<dbReference type="SUPFAM" id="SSF53822">
    <property type="entry name" value="Periplasmic binding protein-like I"/>
    <property type="match status" value="1"/>
</dbReference>
<dbReference type="InterPro" id="IPR001828">
    <property type="entry name" value="ANF_lig-bd_rcpt"/>
</dbReference>
<keyword evidence="2" id="KW-1003">Cell membrane</keyword>
<dbReference type="GO" id="GO:0045211">
    <property type="term" value="C:postsynaptic membrane"/>
    <property type="evidence" value="ECO:0007669"/>
    <property type="project" value="UniProtKB-SubCell"/>
</dbReference>
<comment type="similarity">
    <text evidence="1">Belongs to the G-protein coupled receptor 3 family. GABA-B receptor subfamily.</text>
</comment>
<evidence type="ECO:0000256" key="15">
    <source>
        <dbReference type="ARBA" id="ARBA00023257"/>
    </source>
</evidence>
<evidence type="ECO:0000256" key="12">
    <source>
        <dbReference type="ARBA" id="ARBA00023170"/>
    </source>
</evidence>